<dbReference type="InterPro" id="IPR010693">
    <property type="entry name" value="Divergent_4Fe-4S_mono-cluster"/>
</dbReference>
<evidence type="ECO:0000313" key="3">
    <source>
        <dbReference type="Proteomes" id="UP000190016"/>
    </source>
</evidence>
<sequence>METKEYSENKGITVLWTPSKCKHAGVCVKTLPKVYHPKDKPWITPTEASVEELKSQIEKCPTGALGYRMNEK</sequence>
<evidence type="ECO:0000313" key="2">
    <source>
        <dbReference type="EMBL" id="OPB94582.1"/>
    </source>
</evidence>
<feature type="domain" description="Divergent 4Fe-4S mono-cluster" evidence="1">
    <location>
        <begin position="8"/>
        <end position="68"/>
    </location>
</feature>
<dbReference type="Pfam" id="PF06902">
    <property type="entry name" value="Fer4_19"/>
    <property type="match status" value="1"/>
</dbReference>
<gene>
    <name evidence="2" type="ORF">BB021_18455</name>
</gene>
<organism evidence="2 3">
    <name type="scientific">Elizabethkingia ursingii</name>
    <dbReference type="NCBI Taxonomy" id="1756150"/>
    <lineage>
        <taxon>Bacteria</taxon>
        <taxon>Pseudomonadati</taxon>
        <taxon>Bacteroidota</taxon>
        <taxon>Flavobacteriia</taxon>
        <taxon>Flavobacteriales</taxon>
        <taxon>Weeksellaceae</taxon>
        <taxon>Elizabethkingia</taxon>
    </lineage>
</organism>
<comment type="caution">
    <text evidence="2">The sequence shown here is derived from an EMBL/GenBank/DDBJ whole genome shotgun (WGS) entry which is preliminary data.</text>
</comment>
<dbReference type="Proteomes" id="UP000190016">
    <property type="component" value="Unassembled WGS sequence"/>
</dbReference>
<dbReference type="RefSeq" id="WP_078777776.1">
    <property type="nucleotide sequence ID" value="NZ_MBDS01000001.1"/>
</dbReference>
<evidence type="ECO:0000259" key="1">
    <source>
        <dbReference type="Pfam" id="PF06902"/>
    </source>
</evidence>
<dbReference type="EMBL" id="MBDS01000001">
    <property type="protein sequence ID" value="OPB94582.1"/>
    <property type="molecule type" value="Genomic_DNA"/>
</dbReference>
<proteinExistence type="predicted"/>
<accession>A0ABX3ND74</accession>
<name>A0ABX3ND74_9FLAO</name>
<dbReference type="SUPFAM" id="SSF54862">
    <property type="entry name" value="4Fe-4S ferredoxins"/>
    <property type="match status" value="1"/>
</dbReference>
<reference evidence="2 3" key="1">
    <citation type="submission" date="2016-07" db="EMBL/GenBank/DDBJ databases">
        <title>Revisiting the Taxonomy of the Elizabethkingia Genus based on Whole-Genome Sequencing, Optical Mapping, and MALDI-TOF.</title>
        <authorList>
            <person name="Nicholson A.C."/>
        </authorList>
    </citation>
    <scope>NUCLEOTIDE SEQUENCE [LARGE SCALE GENOMIC DNA]</scope>
    <source>
        <strain evidence="2 3">C1558</strain>
    </source>
</reference>
<keyword evidence="3" id="KW-1185">Reference proteome</keyword>
<protein>
    <submittedName>
        <fullName evidence="2">(4Fe-4S)-binding protein</fullName>
    </submittedName>
</protein>